<dbReference type="GO" id="GO:0006285">
    <property type="term" value="P:base-excision repair, AP site formation"/>
    <property type="evidence" value="ECO:0007669"/>
    <property type="project" value="TreeGrafter"/>
</dbReference>
<dbReference type="OrthoDB" id="9811249at2"/>
<sequence>MRLAYRPPYDWPAMLGFLQARAIEGLERVEGNRYSRSIGLAGVHGWFSVGPGDADALAPSLVLQLYFPDPQARASIVARIRRLLDLDTDLAPIHRHLCSDPLMARLIASRPGLRVPGAWDGFELAVRAVLGQQITVGAAIRLAGKLVARYGQPLAAVGAPAGLSHVFPEPAQMAGADLASLGMPRSRGRTLSGLAQAALDDPQLFAPKASLEHSLSALLALWGVGDWTAHYVALRQFREADAFPAADVGLINALAALEGEPVNARQLLARAEAWRPWRGYAAQHLWTAL</sequence>
<gene>
    <name evidence="7" type="ORF">PCL1606_15470</name>
</gene>
<dbReference type="CDD" id="cd00056">
    <property type="entry name" value="ENDO3c"/>
    <property type="match status" value="1"/>
</dbReference>
<dbReference type="SMART" id="SM00478">
    <property type="entry name" value="ENDO3c"/>
    <property type="match status" value="1"/>
</dbReference>
<evidence type="ECO:0000256" key="1">
    <source>
        <dbReference type="ARBA" id="ARBA00000086"/>
    </source>
</evidence>
<dbReference type="InterPro" id="IPR037046">
    <property type="entry name" value="AlkA_N_sf"/>
</dbReference>
<reference evidence="7 8" key="1">
    <citation type="journal article" date="2015" name="Mol. Plant Microbe Interact.">
        <title>Comparative Genomic Analysis of Pseudomonas chlororaphis PCL1606 Reveals New Insight into Antifungal Compounds Involved in Biocontrol.</title>
        <authorList>
            <person name="Calderon C.E."/>
            <person name="Ramos C."/>
            <person name="de Vicente A."/>
            <person name="Cazorla F.M."/>
        </authorList>
    </citation>
    <scope>NUCLEOTIDE SEQUENCE [LARGE SCALE GENOMIC DNA]</scope>
    <source>
        <strain evidence="7 8">PCL1606</strain>
    </source>
</reference>
<dbReference type="Gene3D" id="1.10.340.30">
    <property type="entry name" value="Hypothetical protein, domain 2"/>
    <property type="match status" value="1"/>
</dbReference>
<dbReference type="EMBL" id="CP011110">
    <property type="protein sequence ID" value="AKA23002.1"/>
    <property type="molecule type" value="Genomic_DNA"/>
</dbReference>
<organism evidence="7 8">
    <name type="scientific">Pseudomonas chlororaphis</name>
    <dbReference type="NCBI Taxonomy" id="587753"/>
    <lineage>
        <taxon>Bacteria</taxon>
        <taxon>Pseudomonadati</taxon>
        <taxon>Pseudomonadota</taxon>
        <taxon>Gammaproteobacteria</taxon>
        <taxon>Pseudomonadales</taxon>
        <taxon>Pseudomonadaceae</taxon>
        <taxon>Pseudomonas</taxon>
    </lineage>
</organism>
<accession>A0A0D5XW92</accession>
<dbReference type="GO" id="GO:0032131">
    <property type="term" value="F:alkylated DNA binding"/>
    <property type="evidence" value="ECO:0007669"/>
    <property type="project" value="TreeGrafter"/>
</dbReference>
<keyword evidence="4" id="KW-0234">DNA repair</keyword>
<dbReference type="KEGG" id="pcz:PCL1606_15470"/>
<dbReference type="GO" id="GO:0032993">
    <property type="term" value="C:protein-DNA complex"/>
    <property type="evidence" value="ECO:0007669"/>
    <property type="project" value="TreeGrafter"/>
</dbReference>
<dbReference type="PATRIC" id="fig|587753.10.peg.1537"/>
<dbReference type="Gene3D" id="3.30.310.20">
    <property type="entry name" value="DNA-3-methyladenine glycosylase AlkA, N-terminal domain"/>
    <property type="match status" value="1"/>
</dbReference>
<dbReference type="InterPro" id="IPR010316">
    <property type="entry name" value="AlkA_N"/>
</dbReference>
<evidence type="ECO:0000313" key="7">
    <source>
        <dbReference type="EMBL" id="AKA23002.1"/>
    </source>
</evidence>
<dbReference type="SUPFAM" id="SSF48150">
    <property type="entry name" value="DNA-glycosylase"/>
    <property type="match status" value="1"/>
</dbReference>
<dbReference type="InterPro" id="IPR051912">
    <property type="entry name" value="Alkylbase_DNA_Glycosylase/TA"/>
</dbReference>
<dbReference type="GO" id="GO:0043916">
    <property type="term" value="F:DNA-7-methylguanine glycosylase activity"/>
    <property type="evidence" value="ECO:0007669"/>
    <property type="project" value="TreeGrafter"/>
</dbReference>
<evidence type="ECO:0000313" key="8">
    <source>
        <dbReference type="Proteomes" id="UP000032748"/>
    </source>
</evidence>
<evidence type="ECO:0000256" key="3">
    <source>
        <dbReference type="ARBA" id="ARBA00022763"/>
    </source>
</evidence>
<dbReference type="SUPFAM" id="SSF55945">
    <property type="entry name" value="TATA-box binding protein-like"/>
    <property type="match status" value="1"/>
</dbReference>
<evidence type="ECO:0000256" key="2">
    <source>
        <dbReference type="ARBA" id="ARBA00012000"/>
    </source>
</evidence>
<dbReference type="GO" id="GO:0006307">
    <property type="term" value="P:DNA alkylation repair"/>
    <property type="evidence" value="ECO:0007669"/>
    <property type="project" value="TreeGrafter"/>
</dbReference>
<dbReference type="AlphaFoldDB" id="A0A0D5XW92"/>
<dbReference type="SMART" id="SM01009">
    <property type="entry name" value="AlkA_N"/>
    <property type="match status" value="1"/>
</dbReference>
<dbReference type="Pfam" id="PF00730">
    <property type="entry name" value="HhH-GPD"/>
    <property type="match status" value="1"/>
</dbReference>
<feature type="domain" description="HhH-GPD" evidence="5">
    <location>
        <begin position="130"/>
        <end position="289"/>
    </location>
</feature>
<protein>
    <recommendedName>
        <fullName evidence="2">DNA-3-methyladenine glycosylase II</fullName>
        <ecNumber evidence="2">3.2.2.21</ecNumber>
    </recommendedName>
</protein>
<comment type="catalytic activity">
    <reaction evidence="1">
        <text>Hydrolysis of alkylated DNA, releasing 3-methyladenine, 3-methylguanine, 7-methylguanine and 7-methyladenine.</text>
        <dbReference type="EC" id="3.2.2.21"/>
    </reaction>
</comment>
<dbReference type="Gene3D" id="1.10.1670.10">
    <property type="entry name" value="Helix-hairpin-Helix base-excision DNA repair enzymes (C-terminal)"/>
    <property type="match status" value="1"/>
</dbReference>
<dbReference type="InterPro" id="IPR023170">
    <property type="entry name" value="HhH_base_excis_C"/>
</dbReference>
<proteinExistence type="predicted"/>
<dbReference type="GO" id="GO:0005737">
    <property type="term" value="C:cytoplasm"/>
    <property type="evidence" value="ECO:0007669"/>
    <property type="project" value="TreeGrafter"/>
</dbReference>
<dbReference type="Pfam" id="PF06029">
    <property type="entry name" value="AlkA_N"/>
    <property type="match status" value="1"/>
</dbReference>
<feature type="domain" description="DNA-3-methyladenine glycosylase AlkA N-terminal" evidence="6">
    <location>
        <begin position="1"/>
        <end position="120"/>
    </location>
</feature>
<name>A0A0D5XW92_9PSED</name>
<dbReference type="PANTHER" id="PTHR43003:SF13">
    <property type="entry name" value="DNA-3-METHYLADENINE GLYCOSYLASE 2"/>
    <property type="match status" value="1"/>
</dbReference>
<dbReference type="Proteomes" id="UP000032748">
    <property type="component" value="Chromosome"/>
</dbReference>
<evidence type="ECO:0000256" key="4">
    <source>
        <dbReference type="ARBA" id="ARBA00023204"/>
    </source>
</evidence>
<dbReference type="EC" id="3.2.2.21" evidence="2"/>
<dbReference type="PANTHER" id="PTHR43003">
    <property type="entry name" value="DNA-3-METHYLADENINE GLYCOSYLASE"/>
    <property type="match status" value="1"/>
</dbReference>
<evidence type="ECO:0000259" key="5">
    <source>
        <dbReference type="SMART" id="SM00478"/>
    </source>
</evidence>
<dbReference type="GO" id="GO:0008725">
    <property type="term" value="F:DNA-3-methyladenine glycosylase activity"/>
    <property type="evidence" value="ECO:0007669"/>
    <property type="project" value="TreeGrafter"/>
</dbReference>
<dbReference type="RefSeq" id="WP_045881673.1">
    <property type="nucleotide sequence ID" value="NZ_CP011110.1"/>
</dbReference>
<keyword evidence="3" id="KW-0227">DNA damage</keyword>
<dbReference type="InterPro" id="IPR003265">
    <property type="entry name" value="HhH-GPD_domain"/>
</dbReference>
<dbReference type="InterPro" id="IPR011257">
    <property type="entry name" value="DNA_glycosylase"/>
</dbReference>
<evidence type="ECO:0000259" key="6">
    <source>
        <dbReference type="SMART" id="SM01009"/>
    </source>
</evidence>